<keyword evidence="2" id="KW-1185">Reference proteome</keyword>
<comment type="caution">
    <text evidence="1">The sequence shown here is derived from an EMBL/GenBank/DDBJ whole genome shotgun (WGS) entry which is preliminary data.</text>
</comment>
<dbReference type="Proteomes" id="UP001157502">
    <property type="component" value="Chromosome 11"/>
</dbReference>
<accession>A0ACC2GND7</accession>
<evidence type="ECO:0000313" key="2">
    <source>
        <dbReference type="Proteomes" id="UP001157502"/>
    </source>
</evidence>
<sequence>MSQLLEFGVLYRLKGNRMVMLHVCVTWLMVSAPLTFSHPLASEGYNDHDGRQCRICPSGQYQKSCAECSPCQDGYYTDQQNSEPSCHPCYRDCRSDRNLVEVVKCSPTTNVRCECKAGFVCIETEGSTGNCQNCETRVTTSRPPIAWNGGKQSIISPGHRSTTSPERCQPPHCDAPGLPRPGNVTEPSAGDQPRVPVVPADSSRHLAAILCPLVVIGILAVVILLCIRRPGDEACFKQALKLCNGGVREGSPNSAKGPTHQAREPQPVGKHQPINPPEPTANMGPVHVYSAGTVIFSLLNQFTGPGGGGQGVEDERAQKNRGEEGGGCPTQPLPSPNIHLSQEERSDQVDGVFFPSQEQGKESHMSKEEGLL</sequence>
<dbReference type="EMBL" id="CM055738">
    <property type="protein sequence ID" value="KAJ8005176.1"/>
    <property type="molecule type" value="Genomic_DNA"/>
</dbReference>
<proteinExistence type="predicted"/>
<gene>
    <name evidence="1" type="ORF">DPEC_G00143920</name>
</gene>
<protein>
    <submittedName>
        <fullName evidence="1">Uncharacterized protein</fullName>
    </submittedName>
</protein>
<reference evidence="1" key="1">
    <citation type="submission" date="2021-05" db="EMBL/GenBank/DDBJ databases">
        <authorList>
            <person name="Pan Q."/>
            <person name="Jouanno E."/>
            <person name="Zahm M."/>
            <person name="Klopp C."/>
            <person name="Cabau C."/>
            <person name="Louis A."/>
            <person name="Berthelot C."/>
            <person name="Parey E."/>
            <person name="Roest Crollius H."/>
            <person name="Montfort J."/>
            <person name="Robinson-Rechavi M."/>
            <person name="Bouchez O."/>
            <person name="Lampietro C."/>
            <person name="Lopez Roques C."/>
            <person name="Donnadieu C."/>
            <person name="Postlethwait J."/>
            <person name="Bobe J."/>
            <person name="Dillon D."/>
            <person name="Chandos A."/>
            <person name="von Hippel F."/>
            <person name="Guiguen Y."/>
        </authorList>
    </citation>
    <scope>NUCLEOTIDE SEQUENCE</scope>
    <source>
        <strain evidence="1">YG-Jan2019</strain>
    </source>
</reference>
<evidence type="ECO:0000313" key="1">
    <source>
        <dbReference type="EMBL" id="KAJ8005176.1"/>
    </source>
</evidence>
<name>A0ACC2GND7_DALPE</name>
<organism evidence="1 2">
    <name type="scientific">Dallia pectoralis</name>
    <name type="common">Alaska blackfish</name>
    <dbReference type="NCBI Taxonomy" id="75939"/>
    <lineage>
        <taxon>Eukaryota</taxon>
        <taxon>Metazoa</taxon>
        <taxon>Chordata</taxon>
        <taxon>Craniata</taxon>
        <taxon>Vertebrata</taxon>
        <taxon>Euteleostomi</taxon>
        <taxon>Actinopterygii</taxon>
        <taxon>Neopterygii</taxon>
        <taxon>Teleostei</taxon>
        <taxon>Protacanthopterygii</taxon>
        <taxon>Esociformes</taxon>
        <taxon>Umbridae</taxon>
        <taxon>Dallia</taxon>
    </lineage>
</organism>